<dbReference type="InterPro" id="IPR036249">
    <property type="entry name" value="Thioredoxin-like_sf"/>
</dbReference>
<dbReference type="Pfam" id="PF13728">
    <property type="entry name" value="TraF"/>
    <property type="match status" value="1"/>
</dbReference>
<keyword evidence="2" id="KW-0732">Signal</keyword>
<proteinExistence type="predicted"/>
<keyword evidence="4" id="KW-1185">Reference proteome</keyword>
<dbReference type="STRING" id="1629334.Cva_01665"/>
<dbReference type="InterPro" id="IPR039555">
    <property type="entry name" value="TraF/TrbB"/>
</dbReference>
<dbReference type="EMBL" id="BBVC01000111">
    <property type="protein sequence ID" value="GAO98995.1"/>
    <property type="molecule type" value="Genomic_DNA"/>
</dbReference>
<organism evidence="3 4">
    <name type="scientific">Caedimonas varicaedens</name>
    <dbReference type="NCBI Taxonomy" id="1629334"/>
    <lineage>
        <taxon>Bacteria</taxon>
        <taxon>Pseudomonadati</taxon>
        <taxon>Pseudomonadota</taxon>
        <taxon>Alphaproteobacteria</taxon>
        <taxon>Holosporales</taxon>
        <taxon>Caedimonadaceae</taxon>
        <taxon>Caedimonas</taxon>
    </lineage>
</organism>
<feature type="chain" id="PRO_5005512731" evidence="2">
    <location>
        <begin position="36"/>
        <end position="365"/>
    </location>
</feature>
<dbReference type="AlphaFoldDB" id="A0A0K8MEQ2"/>
<dbReference type="CDD" id="cd01659">
    <property type="entry name" value="TRX_superfamily"/>
    <property type="match status" value="1"/>
</dbReference>
<evidence type="ECO:0000313" key="4">
    <source>
        <dbReference type="Proteomes" id="UP000036771"/>
    </source>
</evidence>
<evidence type="ECO:0000256" key="2">
    <source>
        <dbReference type="SAM" id="SignalP"/>
    </source>
</evidence>
<dbReference type="OrthoDB" id="5559625at2"/>
<gene>
    <name evidence="3" type="ORF">Cva_01665</name>
</gene>
<name>A0A0K8MEQ2_9PROT</name>
<sequence length="365" mass="41813" precursor="true">MPYFRRFFVIGHLSVMGKKLSSVILHLLWASRAFARQCLANCYQKVNTENLLLFLKHDRLRIKAGYFLEFVLYKPTESSHILSKRLWSAKDTRVRKVKAWGLLLQILICLSACLFCHAHSKPFYGKHEEGWFWYQQEDKKALKTNPYARDKERVSSSTPSSPLPTAQQKIKQIQQDFDEATAQAILNPTLAHVQNVMTLQRQIIERSTKFQERWMQASLFEGQHKRPEDNGTPLHRKLLQAQKEKDLHKKLRSLAKETGLFFLFKQKCPYCHAFAPVVKEFAREYGFDVKAVGDGGTLKEFPDAVPDNGMSQKINPQGLYPALFLAHPPTGRVIPVAFGMTTPSQLLDNVSTILKALEGGTFHEP</sequence>
<dbReference type="Proteomes" id="UP000036771">
    <property type="component" value="Unassembled WGS sequence"/>
</dbReference>
<dbReference type="Gene3D" id="3.40.30.10">
    <property type="entry name" value="Glutaredoxin"/>
    <property type="match status" value="1"/>
</dbReference>
<accession>A0A0K8MEQ2</accession>
<feature type="signal peptide" evidence="2">
    <location>
        <begin position="1"/>
        <end position="35"/>
    </location>
</feature>
<evidence type="ECO:0000313" key="3">
    <source>
        <dbReference type="EMBL" id="GAO98995.1"/>
    </source>
</evidence>
<feature type="region of interest" description="Disordered" evidence="1">
    <location>
        <begin position="146"/>
        <end position="166"/>
    </location>
</feature>
<feature type="compositionally biased region" description="Low complexity" evidence="1">
    <location>
        <begin position="155"/>
        <end position="166"/>
    </location>
</feature>
<dbReference type="SUPFAM" id="SSF52833">
    <property type="entry name" value="Thioredoxin-like"/>
    <property type="match status" value="1"/>
</dbReference>
<protein>
    <submittedName>
        <fullName evidence="3">Uncharacterized protein</fullName>
    </submittedName>
</protein>
<reference evidence="3 4" key="1">
    <citation type="submission" date="2015-03" db="EMBL/GenBank/DDBJ databases">
        <title>Caedibacter varicaedens, whole genome shotgun sequence.</title>
        <authorList>
            <person name="Suzuki H."/>
            <person name="Dapper A.L."/>
            <person name="Gibson A.K."/>
            <person name="Jackson C."/>
            <person name="Lee H."/>
            <person name="Pejaver V.R."/>
            <person name="Doak T."/>
            <person name="Lynch M."/>
        </authorList>
    </citation>
    <scope>NUCLEOTIDE SEQUENCE [LARGE SCALE GENOMIC DNA]</scope>
</reference>
<evidence type="ECO:0000256" key="1">
    <source>
        <dbReference type="SAM" id="MobiDB-lite"/>
    </source>
</evidence>
<comment type="caution">
    <text evidence="3">The sequence shown here is derived from an EMBL/GenBank/DDBJ whole genome shotgun (WGS) entry which is preliminary data.</text>
</comment>